<dbReference type="GO" id="GO:0004725">
    <property type="term" value="F:protein tyrosine phosphatase activity"/>
    <property type="evidence" value="ECO:0007669"/>
    <property type="project" value="InterPro"/>
</dbReference>
<dbReference type="Gene3D" id="3.90.190.10">
    <property type="entry name" value="Protein tyrosine phosphatase superfamily"/>
    <property type="match status" value="1"/>
</dbReference>
<feature type="domain" description="Tyrosine specific protein phosphatases" evidence="8">
    <location>
        <begin position="151"/>
        <end position="218"/>
    </location>
</feature>
<dbReference type="GO" id="GO:0060271">
    <property type="term" value="P:cilium assembly"/>
    <property type="evidence" value="ECO:0007669"/>
    <property type="project" value="InterPro"/>
</dbReference>
<comment type="caution">
    <text evidence="9">The sequence shown here is derived from an EMBL/GenBank/DDBJ whole genome shotgun (WGS) entry which is preliminary data.</text>
</comment>
<dbReference type="SMART" id="SM00195">
    <property type="entry name" value="DSPc"/>
    <property type="match status" value="1"/>
</dbReference>
<protein>
    <recommendedName>
        <fullName evidence="6">Protein tyrosine phosphatase domain-containing protein 1</fullName>
    </recommendedName>
</protein>
<keyword evidence="1" id="KW-0970">Cilium biogenesis/degradation</keyword>
<evidence type="ECO:0000256" key="2">
    <source>
        <dbReference type="ARBA" id="ARBA00022801"/>
    </source>
</evidence>
<accession>A0AAN7NZF2</accession>
<evidence type="ECO:0000313" key="10">
    <source>
        <dbReference type="Proteomes" id="UP001353858"/>
    </source>
</evidence>
<name>A0AAN7NZF2_9COLE</name>
<dbReference type="InterPro" id="IPR003595">
    <property type="entry name" value="Tyr_Pase_cat"/>
</dbReference>
<keyword evidence="2" id="KW-0378">Hydrolase</keyword>
<evidence type="ECO:0000259" key="8">
    <source>
        <dbReference type="PROSITE" id="PS50056"/>
    </source>
</evidence>
<evidence type="ECO:0000256" key="5">
    <source>
        <dbReference type="ARBA" id="ARBA00060867"/>
    </source>
</evidence>
<dbReference type="PROSITE" id="PS50054">
    <property type="entry name" value="TYR_PHOSPHATASE_DUAL"/>
    <property type="match status" value="1"/>
</dbReference>
<evidence type="ECO:0000313" key="9">
    <source>
        <dbReference type="EMBL" id="KAK4871643.1"/>
    </source>
</evidence>
<dbReference type="InterPro" id="IPR000340">
    <property type="entry name" value="Dual-sp_phosphatase_cat-dom"/>
</dbReference>
<dbReference type="InterPro" id="IPR029021">
    <property type="entry name" value="Prot-tyrosine_phosphatase-like"/>
</dbReference>
<evidence type="ECO:0000256" key="6">
    <source>
        <dbReference type="ARBA" id="ARBA00072096"/>
    </source>
</evidence>
<dbReference type="InterPro" id="IPR020422">
    <property type="entry name" value="TYR_PHOSPHATASE_DUAL_dom"/>
</dbReference>
<reference evidence="10" key="1">
    <citation type="submission" date="2023-01" db="EMBL/GenBank/DDBJ databases">
        <title>Key to firefly adult light organ development and bioluminescence: homeobox transcription factors regulate luciferase expression and transportation to peroxisome.</title>
        <authorList>
            <person name="Fu X."/>
        </authorList>
    </citation>
    <scope>NUCLEOTIDE SEQUENCE [LARGE SCALE GENOMIC DNA]</scope>
</reference>
<evidence type="ECO:0000259" key="7">
    <source>
        <dbReference type="PROSITE" id="PS50054"/>
    </source>
</evidence>
<sequence>MNKSSNTSSPSGDNSLVLANYTKLSENIRRLTPQGIQCSVFCGGTNCKYENPENWTADSLAIQGIYSHWITDDILAMARPSTTVIIKKNVIDQFHSLGIKSIINLQSPKEHASCGEPLEDSGFSYDPNIFMENNIFYYNFAWKDYGDASLSELLNSIKVLAFAVTEGRVAIHCHAGLGRTGVLIACYLVYSLRVTANDAIKYIRLKRPGSVQTRGQILCVRHFAQFILPQNITYYIKDSKDKYMADFTLKKFLKRQRIVLHGYDERNFKHLPKIIHSICERMLELCDCSTEQFLSKSLSITHNFLCSKLKGLQKQDSPYLYRISSSSINNLQSTLDLNRIPLSDSSYSCNSLPISPSPSEYEISVNSSPKFSDSYSDLSTIDGETDNVQEELLLNETKCFQELQSQKQLQNVYPPKKICSTSDVITALLTQFDNTDLELAQAILQYEQDINTSQYGWARIKTETDVTLLSCLFFDWLECLKSPIFGQDNLEIIVIHYSNVKHCLSKFDMEEACLVEYLLNFISNLTLSSTGEIDNVLMRFIAALTQQTVVINSVTLPQGRDFRKLREGTLKCILQFFKSLLPLISHHHQRKTQTVDCDEDTKKLDG</sequence>
<evidence type="ECO:0000256" key="4">
    <source>
        <dbReference type="ARBA" id="ARBA00056295"/>
    </source>
</evidence>
<dbReference type="FunFam" id="3.90.190.10:FF:000027">
    <property type="entry name" value="Protein tyrosine phosphatase domain containing 1"/>
    <property type="match status" value="1"/>
</dbReference>
<comment type="similarity">
    <text evidence="5">Belongs to the protein-tyrosine phosphatase family. Non-receptor class PTPDC1 subfamily.</text>
</comment>
<proteinExistence type="inferred from homology"/>
<dbReference type="PROSITE" id="PS50056">
    <property type="entry name" value="TYR_PHOSPHATASE_2"/>
    <property type="match status" value="1"/>
</dbReference>
<dbReference type="InterPro" id="IPR050561">
    <property type="entry name" value="PTP"/>
</dbReference>
<dbReference type="InterPro" id="IPR016130">
    <property type="entry name" value="Tyr_Pase_AS"/>
</dbReference>
<dbReference type="InterPro" id="IPR049573">
    <property type="entry name" value="PTPDC1_PTP"/>
</dbReference>
<dbReference type="SUPFAM" id="SSF52799">
    <property type="entry name" value="(Phosphotyrosine protein) phosphatases II"/>
    <property type="match status" value="1"/>
</dbReference>
<dbReference type="InterPro" id="IPR000387">
    <property type="entry name" value="Tyr_Pase_dom"/>
</dbReference>
<dbReference type="PROSITE" id="PS00383">
    <property type="entry name" value="TYR_PHOSPHATASE_1"/>
    <property type="match status" value="1"/>
</dbReference>
<keyword evidence="10" id="KW-1185">Reference proteome</keyword>
<dbReference type="CDD" id="cd14506">
    <property type="entry name" value="PTP_PTPDC1"/>
    <property type="match status" value="1"/>
</dbReference>
<comment type="function">
    <text evidence="4">May play roles in cilia formation and/or maintenance.</text>
</comment>
<evidence type="ECO:0000256" key="1">
    <source>
        <dbReference type="ARBA" id="ARBA00022794"/>
    </source>
</evidence>
<dbReference type="AlphaFoldDB" id="A0AAN7NZF2"/>
<dbReference type="SMART" id="SM00404">
    <property type="entry name" value="PTPc_motif"/>
    <property type="match status" value="1"/>
</dbReference>
<feature type="domain" description="Tyrosine-protein phosphatase" evidence="7">
    <location>
        <begin position="65"/>
        <end position="235"/>
    </location>
</feature>
<evidence type="ECO:0000256" key="3">
    <source>
        <dbReference type="ARBA" id="ARBA00022912"/>
    </source>
</evidence>
<dbReference type="Proteomes" id="UP001353858">
    <property type="component" value="Unassembled WGS sequence"/>
</dbReference>
<dbReference type="EMBL" id="JARPUR010000008">
    <property type="protein sequence ID" value="KAK4871643.1"/>
    <property type="molecule type" value="Genomic_DNA"/>
</dbReference>
<organism evidence="9 10">
    <name type="scientific">Aquatica leii</name>
    <dbReference type="NCBI Taxonomy" id="1421715"/>
    <lineage>
        <taxon>Eukaryota</taxon>
        <taxon>Metazoa</taxon>
        <taxon>Ecdysozoa</taxon>
        <taxon>Arthropoda</taxon>
        <taxon>Hexapoda</taxon>
        <taxon>Insecta</taxon>
        <taxon>Pterygota</taxon>
        <taxon>Neoptera</taxon>
        <taxon>Endopterygota</taxon>
        <taxon>Coleoptera</taxon>
        <taxon>Polyphaga</taxon>
        <taxon>Elateriformia</taxon>
        <taxon>Elateroidea</taxon>
        <taxon>Lampyridae</taxon>
        <taxon>Luciolinae</taxon>
        <taxon>Aquatica</taxon>
    </lineage>
</organism>
<dbReference type="Pfam" id="PF00782">
    <property type="entry name" value="DSPc"/>
    <property type="match status" value="1"/>
</dbReference>
<dbReference type="PANTHER" id="PTHR23339">
    <property type="entry name" value="TYROSINE SPECIFIC PROTEIN PHOSPHATASE AND DUAL SPECIFICITY PROTEIN PHOSPHATASE"/>
    <property type="match status" value="1"/>
</dbReference>
<gene>
    <name evidence="9" type="ORF">RN001_015767</name>
</gene>
<keyword evidence="3" id="KW-0904">Protein phosphatase</keyword>